<keyword evidence="1" id="KW-0732">Signal</keyword>
<dbReference type="Proteomes" id="UP000248340">
    <property type="component" value="Unassembled WGS sequence"/>
</dbReference>
<accession>A0A319D5H1</accession>
<proteinExistence type="predicted"/>
<gene>
    <name evidence="2" type="ORF">BO82DRAFT_431187</name>
</gene>
<protein>
    <submittedName>
        <fullName evidence="2">Uncharacterized protein</fullName>
    </submittedName>
</protein>
<evidence type="ECO:0000313" key="3">
    <source>
        <dbReference type="Proteomes" id="UP000248340"/>
    </source>
</evidence>
<name>A0A319D5H1_9EURO</name>
<dbReference type="AlphaFoldDB" id="A0A319D5H1"/>
<dbReference type="EMBL" id="KZ821691">
    <property type="protein sequence ID" value="PYH83158.1"/>
    <property type="molecule type" value="Genomic_DNA"/>
</dbReference>
<organism evidence="2 3">
    <name type="scientific">Aspergillus uvarum CBS 121591</name>
    <dbReference type="NCBI Taxonomy" id="1448315"/>
    <lineage>
        <taxon>Eukaryota</taxon>
        <taxon>Fungi</taxon>
        <taxon>Dikarya</taxon>
        <taxon>Ascomycota</taxon>
        <taxon>Pezizomycotina</taxon>
        <taxon>Eurotiomycetes</taxon>
        <taxon>Eurotiomycetidae</taxon>
        <taxon>Eurotiales</taxon>
        <taxon>Aspergillaceae</taxon>
        <taxon>Aspergillus</taxon>
        <taxon>Aspergillus subgen. Circumdati</taxon>
    </lineage>
</organism>
<evidence type="ECO:0000256" key="1">
    <source>
        <dbReference type="SAM" id="SignalP"/>
    </source>
</evidence>
<feature type="chain" id="PRO_5016407722" evidence="1">
    <location>
        <begin position="18"/>
        <end position="114"/>
    </location>
</feature>
<feature type="signal peptide" evidence="1">
    <location>
        <begin position="1"/>
        <end position="17"/>
    </location>
</feature>
<dbReference type="RefSeq" id="XP_025493358.1">
    <property type="nucleotide sequence ID" value="XM_025640681.1"/>
</dbReference>
<sequence length="114" mass="12108">MRTSIILLAASAGVALAQPATLSERADSVCQTGNGNPLEPTPACCFTMPWTAEHYPYSVCMAPSSSKNTAEFEESCRKIKATAQPRCCPKALIAENENQNIGDDLLCSDPNTVA</sequence>
<dbReference type="VEuPathDB" id="FungiDB:BO82DRAFT_431187"/>
<evidence type="ECO:0000313" key="2">
    <source>
        <dbReference type="EMBL" id="PYH83158.1"/>
    </source>
</evidence>
<dbReference type="GeneID" id="37143423"/>
<dbReference type="OrthoDB" id="4500971at2759"/>
<reference evidence="2 3" key="1">
    <citation type="submission" date="2016-12" db="EMBL/GenBank/DDBJ databases">
        <title>The genomes of Aspergillus section Nigri reveals drivers in fungal speciation.</title>
        <authorList>
            <consortium name="DOE Joint Genome Institute"/>
            <person name="Vesth T.C."/>
            <person name="Nybo J."/>
            <person name="Theobald S."/>
            <person name="Brandl J."/>
            <person name="Frisvad J.C."/>
            <person name="Nielsen K.F."/>
            <person name="Lyhne E.K."/>
            <person name="Kogle M.E."/>
            <person name="Kuo A."/>
            <person name="Riley R."/>
            <person name="Clum A."/>
            <person name="Nolan M."/>
            <person name="Lipzen A."/>
            <person name="Salamov A."/>
            <person name="Henrissat B."/>
            <person name="Wiebenga A."/>
            <person name="De Vries R.P."/>
            <person name="Grigoriev I.V."/>
            <person name="Mortensen U.H."/>
            <person name="Andersen M.R."/>
            <person name="Baker S.E."/>
        </authorList>
    </citation>
    <scope>NUCLEOTIDE SEQUENCE [LARGE SCALE GENOMIC DNA]</scope>
    <source>
        <strain evidence="2 3">CBS 121591</strain>
    </source>
</reference>
<keyword evidence="3" id="KW-1185">Reference proteome</keyword>